<proteinExistence type="predicted"/>
<dbReference type="AlphaFoldDB" id="A0A366F6Z9"/>
<feature type="domain" description="Phasin" evidence="1">
    <location>
        <begin position="25"/>
        <end position="120"/>
    </location>
</feature>
<dbReference type="RefSeq" id="WP_113890521.1">
    <property type="nucleotide sequence ID" value="NZ_QNRK01000019.1"/>
</dbReference>
<accession>A0A366F6Z9</accession>
<gene>
    <name evidence="2" type="ORF">DFR50_11968</name>
</gene>
<organism evidence="2 3">
    <name type="scientific">Roseiarcus fermentans</name>
    <dbReference type="NCBI Taxonomy" id="1473586"/>
    <lineage>
        <taxon>Bacteria</taxon>
        <taxon>Pseudomonadati</taxon>
        <taxon>Pseudomonadota</taxon>
        <taxon>Alphaproteobacteria</taxon>
        <taxon>Hyphomicrobiales</taxon>
        <taxon>Roseiarcaceae</taxon>
        <taxon>Roseiarcus</taxon>
    </lineage>
</organism>
<protein>
    <submittedName>
        <fullName evidence="2">Phasin family protein</fullName>
    </submittedName>
</protein>
<reference evidence="2 3" key="1">
    <citation type="submission" date="2018-06" db="EMBL/GenBank/DDBJ databases">
        <title>Genomic Encyclopedia of Type Strains, Phase IV (KMG-IV): sequencing the most valuable type-strain genomes for metagenomic binning, comparative biology and taxonomic classification.</title>
        <authorList>
            <person name="Goeker M."/>
        </authorList>
    </citation>
    <scope>NUCLEOTIDE SEQUENCE [LARGE SCALE GENOMIC DNA]</scope>
    <source>
        <strain evidence="2 3">DSM 24875</strain>
    </source>
</reference>
<name>A0A366F6Z9_9HYPH</name>
<evidence type="ECO:0000259" key="1">
    <source>
        <dbReference type="Pfam" id="PF09361"/>
    </source>
</evidence>
<dbReference type="OrthoDB" id="8479257at2"/>
<dbReference type="Pfam" id="PF09361">
    <property type="entry name" value="Phasin_2"/>
    <property type="match status" value="1"/>
</dbReference>
<keyword evidence="3" id="KW-1185">Reference proteome</keyword>
<evidence type="ECO:0000313" key="3">
    <source>
        <dbReference type="Proteomes" id="UP000253529"/>
    </source>
</evidence>
<comment type="caution">
    <text evidence="2">The sequence shown here is derived from an EMBL/GenBank/DDBJ whole genome shotgun (WGS) entry which is preliminary data.</text>
</comment>
<evidence type="ECO:0000313" key="2">
    <source>
        <dbReference type="EMBL" id="RBP10397.1"/>
    </source>
</evidence>
<sequence>MANPIVENIAKTNAEIAKSSRAAEAVMKGGAAALTESGNASRAALQELTKAYQELATKNAKNLTTAIQAISAVKSPTEFIELQQKLIKDGVEAAVSDSRLIAQLTTSVFTAAFAPVKKQFDSMQKTAQI</sequence>
<dbReference type="InterPro" id="IPR018968">
    <property type="entry name" value="Phasin"/>
</dbReference>
<dbReference type="Proteomes" id="UP000253529">
    <property type="component" value="Unassembled WGS sequence"/>
</dbReference>
<dbReference type="EMBL" id="QNRK01000019">
    <property type="protein sequence ID" value="RBP10397.1"/>
    <property type="molecule type" value="Genomic_DNA"/>
</dbReference>